<sequence length="95" mass="10936">MANKTNWVLVSCVQQFATNYCIECPVDFPEYALDTVIAGGAKEFSQHFIGENLLSYQVHTLDEAIERCDIDNKYFKKSSRDQKVQAFFTKESEIE</sequence>
<name>A0A6J5QRW2_9CAUD</name>
<accession>A0A6J5QRW2</accession>
<evidence type="ECO:0000313" key="2">
    <source>
        <dbReference type="EMBL" id="CAB4214544.1"/>
    </source>
</evidence>
<protein>
    <submittedName>
        <fullName evidence="1">Uncharacterized protein</fullName>
    </submittedName>
</protein>
<reference evidence="1" key="1">
    <citation type="submission" date="2020-05" db="EMBL/GenBank/DDBJ databases">
        <authorList>
            <person name="Chiriac C."/>
            <person name="Salcher M."/>
            <person name="Ghai R."/>
            <person name="Kavagutti S V."/>
        </authorList>
    </citation>
    <scope>NUCLEOTIDE SEQUENCE</scope>
</reference>
<gene>
    <name evidence="1" type="ORF">UFOVP1103_22</name>
    <name evidence="2" type="ORF">UFOVP1464_48</name>
    <name evidence="3" type="ORF">UFOVP1553_14</name>
</gene>
<evidence type="ECO:0000313" key="3">
    <source>
        <dbReference type="EMBL" id="CAB5229284.1"/>
    </source>
</evidence>
<organism evidence="1">
    <name type="scientific">uncultured Caudovirales phage</name>
    <dbReference type="NCBI Taxonomy" id="2100421"/>
    <lineage>
        <taxon>Viruses</taxon>
        <taxon>Duplodnaviria</taxon>
        <taxon>Heunggongvirae</taxon>
        <taxon>Uroviricota</taxon>
        <taxon>Caudoviricetes</taxon>
        <taxon>Peduoviridae</taxon>
        <taxon>Maltschvirus</taxon>
        <taxon>Maltschvirus maltsch</taxon>
    </lineage>
</organism>
<dbReference type="EMBL" id="LR798402">
    <property type="protein sequence ID" value="CAB5229284.1"/>
    <property type="molecule type" value="Genomic_DNA"/>
</dbReference>
<dbReference type="EMBL" id="LR797046">
    <property type="protein sequence ID" value="CAB4183485.1"/>
    <property type="molecule type" value="Genomic_DNA"/>
</dbReference>
<proteinExistence type="predicted"/>
<evidence type="ECO:0000313" key="1">
    <source>
        <dbReference type="EMBL" id="CAB4183485.1"/>
    </source>
</evidence>
<dbReference type="EMBL" id="LR797402">
    <property type="protein sequence ID" value="CAB4214544.1"/>
    <property type="molecule type" value="Genomic_DNA"/>
</dbReference>